<evidence type="ECO:0000313" key="2">
    <source>
        <dbReference type="EMBL" id="QDT66210.1"/>
    </source>
</evidence>
<dbReference type="RefSeq" id="WP_145265127.1">
    <property type="nucleotide sequence ID" value="NZ_CP036316.1"/>
</dbReference>
<proteinExistence type="predicted"/>
<evidence type="ECO:0000313" key="3">
    <source>
        <dbReference type="Proteomes" id="UP000319976"/>
    </source>
</evidence>
<dbReference type="KEGG" id="chya:V22_34750"/>
<protein>
    <submittedName>
        <fullName evidence="2">Uncharacterized protein</fullName>
    </submittedName>
</protein>
<keyword evidence="1" id="KW-0732">Signal</keyword>
<organism evidence="2 3">
    <name type="scientific">Calycomorphotria hydatis</name>
    <dbReference type="NCBI Taxonomy" id="2528027"/>
    <lineage>
        <taxon>Bacteria</taxon>
        <taxon>Pseudomonadati</taxon>
        <taxon>Planctomycetota</taxon>
        <taxon>Planctomycetia</taxon>
        <taxon>Planctomycetales</taxon>
        <taxon>Planctomycetaceae</taxon>
        <taxon>Calycomorphotria</taxon>
    </lineage>
</organism>
<evidence type="ECO:0000256" key="1">
    <source>
        <dbReference type="SAM" id="SignalP"/>
    </source>
</evidence>
<feature type="chain" id="PRO_5021875723" evidence="1">
    <location>
        <begin position="26"/>
        <end position="117"/>
    </location>
</feature>
<sequence precursor="true">MVQKCLPTLSAVILCGFVYLGTAEAEDIAPAPYTAGDMMPGRVTQEMIARELIHKRATRIAEARISRIEQRKALGISVARPTIVSGPHSQSLNRYIVGSWQPIYPPVYIAPAPVLSR</sequence>
<dbReference type="EMBL" id="CP036316">
    <property type="protein sequence ID" value="QDT66210.1"/>
    <property type="molecule type" value="Genomic_DNA"/>
</dbReference>
<feature type="signal peptide" evidence="1">
    <location>
        <begin position="1"/>
        <end position="25"/>
    </location>
</feature>
<accession>A0A517TCV5</accession>
<keyword evidence="3" id="KW-1185">Reference proteome</keyword>
<dbReference type="Proteomes" id="UP000319976">
    <property type="component" value="Chromosome"/>
</dbReference>
<reference evidence="2 3" key="1">
    <citation type="submission" date="2019-02" db="EMBL/GenBank/DDBJ databases">
        <title>Deep-cultivation of Planctomycetes and their phenomic and genomic characterization uncovers novel biology.</title>
        <authorList>
            <person name="Wiegand S."/>
            <person name="Jogler M."/>
            <person name="Boedeker C."/>
            <person name="Pinto D."/>
            <person name="Vollmers J."/>
            <person name="Rivas-Marin E."/>
            <person name="Kohn T."/>
            <person name="Peeters S.H."/>
            <person name="Heuer A."/>
            <person name="Rast P."/>
            <person name="Oberbeckmann S."/>
            <person name="Bunk B."/>
            <person name="Jeske O."/>
            <person name="Meyerdierks A."/>
            <person name="Storesund J.E."/>
            <person name="Kallscheuer N."/>
            <person name="Luecker S."/>
            <person name="Lage O.M."/>
            <person name="Pohl T."/>
            <person name="Merkel B.J."/>
            <person name="Hornburger P."/>
            <person name="Mueller R.-W."/>
            <person name="Bruemmer F."/>
            <person name="Labrenz M."/>
            <person name="Spormann A.M."/>
            <person name="Op den Camp H."/>
            <person name="Overmann J."/>
            <person name="Amann R."/>
            <person name="Jetten M.S.M."/>
            <person name="Mascher T."/>
            <person name="Medema M.H."/>
            <person name="Devos D.P."/>
            <person name="Kaster A.-K."/>
            <person name="Ovreas L."/>
            <person name="Rohde M."/>
            <person name="Galperin M.Y."/>
            <person name="Jogler C."/>
        </authorList>
    </citation>
    <scope>NUCLEOTIDE SEQUENCE [LARGE SCALE GENOMIC DNA]</scope>
    <source>
        <strain evidence="2 3">V22</strain>
    </source>
</reference>
<gene>
    <name evidence="2" type="ORF">V22_34750</name>
</gene>
<name>A0A517TCV5_9PLAN</name>
<dbReference type="AlphaFoldDB" id="A0A517TCV5"/>